<comment type="caution">
    <text evidence="2">The sequence shown here is derived from an EMBL/GenBank/DDBJ whole genome shotgun (WGS) entry which is preliminary data.</text>
</comment>
<reference evidence="2" key="1">
    <citation type="journal article" date="2020" name="Microb. Genom.">
        <title>Genetic diversity of clinical and environmental Mucorales isolates obtained from an investigation of mucormycosis cases among solid organ transplant recipients.</title>
        <authorList>
            <person name="Nguyen M.H."/>
            <person name="Kaul D."/>
            <person name="Muto C."/>
            <person name="Cheng S.J."/>
            <person name="Richter R.A."/>
            <person name="Bruno V.M."/>
            <person name="Liu G."/>
            <person name="Beyhan S."/>
            <person name="Sundermann A.J."/>
            <person name="Mounaud S."/>
            <person name="Pasculle A.W."/>
            <person name="Nierman W.C."/>
            <person name="Driscoll E."/>
            <person name="Cumbie R."/>
            <person name="Clancy C.J."/>
            <person name="Dupont C.L."/>
        </authorList>
    </citation>
    <scope>NUCLEOTIDE SEQUENCE</scope>
    <source>
        <strain evidence="2">GL11</strain>
    </source>
</reference>
<protein>
    <submittedName>
        <fullName evidence="2">Uncharacterized protein</fullName>
    </submittedName>
</protein>
<evidence type="ECO:0000313" key="2">
    <source>
        <dbReference type="EMBL" id="KAG1283753.1"/>
    </source>
</evidence>
<name>A0A9P6WTL4_RHIOR</name>
<organism evidence="2 3">
    <name type="scientific">Rhizopus oryzae</name>
    <name type="common">Mucormycosis agent</name>
    <name type="synonym">Rhizopus arrhizus var. delemar</name>
    <dbReference type="NCBI Taxonomy" id="64495"/>
    <lineage>
        <taxon>Eukaryota</taxon>
        <taxon>Fungi</taxon>
        <taxon>Fungi incertae sedis</taxon>
        <taxon>Mucoromycota</taxon>
        <taxon>Mucoromycotina</taxon>
        <taxon>Mucoromycetes</taxon>
        <taxon>Mucorales</taxon>
        <taxon>Mucorineae</taxon>
        <taxon>Rhizopodaceae</taxon>
        <taxon>Rhizopus</taxon>
    </lineage>
</organism>
<evidence type="ECO:0000256" key="1">
    <source>
        <dbReference type="SAM" id="MobiDB-lite"/>
    </source>
</evidence>
<dbReference type="EMBL" id="JAANQT010008058">
    <property type="protein sequence ID" value="KAG1283753.1"/>
    <property type="molecule type" value="Genomic_DNA"/>
</dbReference>
<proteinExistence type="predicted"/>
<accession>A0A9P6WTL4</accession>
<sequence>MRESKSPTRVSTAPTRWLVTLSCEPVIASVLPAPMRPSATLPMRRVAGPSVPLPPPTETTLASSARDPAPSATELAPDAPALLPSASAPLPIAIALAPTALLRAPLALAAEPMAVASLPLALAVPLPVALR</sequence>
<dbReference type="AlphaFoldDB" id="A0A9P6WTL4"/>
<evidence type="ECO:0000313" key="3">
    <source>
        <dbReference type="Proteomes" id="UP000716291"/>
    </source>
</evidence>
<gene>
    <name evidence="2" type="ORF">G6F64_014336</name>
</gene>
<feature type="region of interest" description="Disordered" evidence="1">
    <location>
        <begin position="41"/>
        <end position="77"/>
    </location>
</feature>
<dbReference type="Proteomes" id="UP000716291">
    <property type="component" value="Unassembled WGS sequence"/>
</dbReference>
<keyword evidence="3" id="KW-1185">Reference proteome</keyword>